<accession>A0A1E3UEB8</accession>
<comment type="similarity">
    <text evidence="1 3">Belongs to the short-chain dehydrogenases/reductases (SDR) family.</text>
</comment>
<dbReference type="PRINTS" id="PR00080">
    <property type="entry name" value="SDRFAMILY"/>
</dbReference>
<dbReference type="SUPFAM" id="SSF51735">
    <property type="entry name" value="NAD(P)-binding Rossmann-fold domains"/>
    <property type="match status" value="1"/>
</dbReference>
<comment type="caution">
    <text evidence="4">The sequence shown here is derived from an EMBL/GenBank/DDBJ whole genome shotgun (WGS) entry which is preliminary data.</text>
</comment>
<evidence type="ECO:0000256" key="2">
    <source>
        <dbReference type="ARBA" id="ARBA00023002"/>
    </source>
</evidence>
<dbReference type="GO" id="GO:0016491">
    <property type="term" value="F:oxidoreductase activity"/>
    <property type="evidence" value="ECO:0007669"/>
    <property type="project" value="UniProtKB-KW"/>
</dbReference>
<dbReference type="Proteomes" id="UP000094271">
    <property type="component" value="Unassembled WGS sequence"/>
</dbReference>
<keyword evidence="2" id="KW-0560">Oxidoreductase</keyword>
<sequence length="249" mass="27586">MKFALITGATSGIGFELAKLFAQYGYGLVLVSSNQNHLDNVKNSLETSYSIPIYIFEQDLTKIGAAEQLYQQIRKEKISIAVLINNAGFGLVGATDEIDLRQDEQMITVNVTNLVLLCKLFLPDMYKQRTGKILNVASTGAFQPGPYTSTYFASKAFVLNYTRAIRYEAKSKGVVISTLCPGATKTNFFNREGTITPHTAMSAEKVAQIAFRGLQKNKEIIIPGLKNRLLQLFPVKVKMISVAKMKQNK</sequence>
<dbReference type="Gene3D" id="3.40.50.720">
    <property type="entry name" value="NAD(P)-binding Rossmann-like Domain"/>
    <property type="match status" value="1"/>
</dbReference>
<dbReference type="InterPro" id="IPR002347">
    <property type="entry name" value="SDR_fam"/>
</dbReference>
<evidence type="ECO:0000256" key="1">
    <source>
        <dbReference type="ARBA" id="ARBA00006484"/>
    </source>
</evidence>
<dbReference type="PANTHER" id="PTHR44196:SF2">
    <property type="entry name" value="SHORT-CHAIN DEHYDROGENASE-RELATED"/>
    <property type="match status" value="1"/>
</dbReference>
<dbReference type="RefSeq" id="WP_069431960.1">
    <property type="nucleotide sequence ID" value="NZ_MEHA01000020.1"/>
</dbReference>
<dbReference type="AlphaFoldDB" id="A0A1E3UEB8"/>
<dbReference type="InterPro" id="IPR036291">
    <property type="entry name" value="NAD(P)-bd_dom_sf"/>
</dbReference>
<dbReference type="OrthoDB" id="9808814at2"/>
<dbReference type="EMBL" id="MEHA01000020">
    <property type="protein sequence ID" value="ODR47495.1"/>
    <property type="molecule type" value="Genomic_DNA"/>
</dbReference>
<evidence type="ECO:0000313" key="5">
    <source>
        <dbReference type="Proteomes" id="UP000094271"/>
    </source>
</evidence>
<dbReference type="PRINTS" id="PR00081">
    <property type="entry name" value="GDHRDH"/>
</dbReference>
<proteinExistence type="inferred from homology"/>
<evidence type="ECO:0000256" key="3">
    <source>
        <dbReference type="RuleBase" id="RU000363"/>
    </source>
</evidence>
<dbReference type="PIRSF" id="PIRSF000126">
    <property type="entry name" value="11-beta-HSD1"/>
    <property type="match status" value="1"/>
</dbReference>
<protein>
    <submittedName>
        <fullName evidence="4">Short-chain dehydrogenase</fullName>
    </submittedName>
</protein>
<organism evidence="4 5">
    <name type="scientific">Eisenbergiella tayi</name>
    <dbReference type="NCBI Taxonomy" id="1432052"/>
    <lineage>
        <taxon>Bacteria</taxon>
        <taxon>Bacillati</taxon>
        <taxon>Bacillota</taxon>
        <taxon>Clostridia</taxon>
        <taxon>Lachnospirales</taxon>
        <taxon>Lachnospiraceae</taxon>
        <taxon>Eisenbergiella</taxon>
    </lineage>
</organism>
<evidence type="ECO:0000313" key="4">
    <source>
        <dbReference type="EMBL" id="ODR47495.1"/>
    </source>
</evidence>
<dbReference type="CDD" id="cd05233">
    <property type="entry name" value="SDR_c"/>
    <property type="match status" value="1"/>
</dbReference>
<dbReference type="PANTHER" id="PTHR44196">
    <property type="entry name" value="DEHYDROGENASE/REDUCTASE SDR FAMILY MEMBER 7B"/>
    <property type="match status" value="1"/>
</dbReference>
<dbReference type="GO" id="GO:0016020">
    <property type="term" value="C:membrane"/>
    <property type="evidence" value="ECO:0007669"/>
    <property type="project" value="TreeGrafter"/>
</dbReference>
<name>A0A1E3UEB8_9FIRM</name>
<dbReference type="Pfam" id="PF00106">
    <property type="entry name" value="adh_short"/>
    <property type="match status" value="1"/>
</dbReference>
<gene>
    <name evidence="4" type="ORF">BEI59_22755</name>
</gene>
<reference evidence="4 5" key="1">
    <citation type="submission" date="2016-08" db="EMBL/GenBank/DDBJ databases">
        <authorList>
            <person name="Seilhamer J.J."/>
        </authorList>
    </citation>
    <scope>NUCLEOTIDE SEQUENCE [LARGE SCALE GENOMIC DNA]</scope>
    <source>
        <strain evidence="4 5">NML150140-1</strain>
    </source>
</reference>